<keyword evidence="2" id="KW-1185">Reference proteome</keyword>
<dbReference type="STRING" id="523791.Kkor_2402"/>
<accession>C7R921</accession>
<dbReference type="Proteomes" id="UP000001231">
    <property type="component" value="Chromosome"/>
</dbReference>
<dbReference type="AlphaFoldDB" id="C7R921"/>
<evidence type="ECO:0000313" key="1">
    <source>
        <dbReference type="EMBL" id="ACV27811.1"/>
    </source>
</evidence>
<dbReference type="KEGG" id="kko:Kkor_2402"/>
<evidence type="ECO:0008006" key="3">
    <source>
        <dbReference type="Google" id="ProtNLM"/>
    </source>
</evidence>
<reference evidence="1 2" key="1">
    <citation type="journal article" date="2009" name="Stand. Genomic Sci.">
        <title>Complete genome sequence of Kangiella koreensis type strain (SW-125).</title>
        <authorList>
            <person name="Han C."/>
            <person name="Sikorski J."/>
            <person name="Lapidus A."/>
            <person name="Nolan M."/>
            <person name="Glavina Del Rio T."/>
            <person name="Tice H."/>
            <person name="Cheng J.F."/>
            <person name="Lucas S."/>
            <person name="Chen F."/>
            <person name="Copeland A."/>
            <person name="Ivanova N."/>
            <person name="Mavromatis K."/>
            <person name="Ovchinnikova G."/>
            <person name="Pati A."/>
            <person name="Bruce D."/>
            <person name="Goodwin L."/>
            <person name="Pitluck S."/>
            <person name="Chen A."/>
            <person name="Palaniappan K."/>
            <person name="Land M."/>
            <person name="Hauser L."/>
            <person name="Chang Y.J."/>
            <person name="Jeffries C.D."/>
            <person name="Chain P."/>
            <person name="Saunders E."/>
            <person name="Brettin T."/>
            <person name="Goker M."/>
            <person name="Tindall B.J."/>
            <person name="Bristow J."/>
            <person name="Eisen J.A."/>
            <person name="Markowitz V."/>
            <person name="Hugenholtz P."/>
            <person name="Kyrpides N.C."/>
            <person name="Klenk H.P."/>
            <person name="Detter J.C."/>
        </authorList>
    </citation>
    <scope>NUCLEOTIDE SEQUENCE [LARGE SCALE GENOMIC DNA]</scope>
    <source>
        <strain evidence="2">DSM 16069 / KCTC 12182 / SW-125</strain>
    </source>
</reference>
<dbReference type="EMBL" id="CP001707">
    <property type="protein sequence ID" value="ACV27811.1"/>
    <property type="molecule type" value="Genomic_DNA"/>
</dbReference>
<proteinExistence type="predicted"/>
<dbReference type="InParanoid" id="C7R921"/>
<organism evidence="1 2">
    <name type="scientific">Kangiella koreensis (strain DSM 16069 / JCM 12317 / KCTC 12182 / SW-125)</name>
    <dbReference type="NCBI Taxonomy" id="523791"/>
    <lineage>
        <taxon>Bacteria</taxon>
        <taxon>Pseudomonadati</taxon>
        <taxon>Pseudomonadota</taxon>
        <taxon>Gammaproteobacteria</taxon>
        <taxon>Kangiellales</taxon>
        <taxon>Kangiellaceae</taxon>
        <taxon>Kangiella</taxon>
    </lineage>
</organism>
<name>C7R921_KANKD</name>
<protein>
    <recommendedName>
        <fullName evidence="3">YopX protein domain-containing protein</fullName>
    </recommendedName>
</protein>
<dbReference type="RefSeq" id="WP_015781416.1">
    <property type="nucleotide sequence ID" value="NC_013166.1"/>
</dbReference>
<dbReference type="OrthoDB" id="9135677at2"/>
<gene>
    <name evidence="1" type="ordered locus">Kkor_2402</name>
</gene>
<dbReference type="HOGENOM" id="CLU_193552_0_0_6"/>
<evidence type="ECO:0000313" key="2">
    <source>
        <dbReference type="Proteomes" id="UP000001231"/>
    </source>
</evidence>
<sequence>MEYAHGKVLKIGDFVEWSDGVRGTVVCNISGSIYSDMYKQKDWEYLKTGILVDSEESGLIHYVELKEVKLLRPRSE</sequence>